<dbReference type="AlphaFoldDB" id="A0A518CUS7"/>
<evidence type="ECO:0000313" key="2">
    <source>
        <dbReference type="EMBL" id="QDU82972.1"/>
    </source>
</evidence>
<evidence type="ECO:0000256" key="1">
    <source>
        <dbReference type="SAM" id="MobiDB-lite"/>
    </source>
</evidence>
<organism evidence="2 3">
    <name type="scientific">Rohdeia mirabilis</name>
    <dbReference type="NCBI Taxonomy" id="2528008"/>
    <lineage>
        <taxon>Bacteria</taxon>
        <taxon>Pseudomonadati</taxon>
        <taxon>Planctomycetota</taxon>
        <taxon>Planctomycetia</taxon>
        <taxon>Planctomycetia incertae sedis</taxon>
        <taxon>Rohdeia</taxon>
    </lineage>
</organism>
<sequence length="438" mass="46173">MKLALPILLALFVGLALGYTLFSSDPVVERGVGLDTDVEVEGGGALGDVNLAAADDDAEGTERSSATGTSGAARDGSDRVEVVVEEAGLFSDALLAHARDGLRDGWADRRGDAMPDDQLAIGMAQFEDNVLTLPWGLGHQLAHSRTKAEALAADAGRGGAFALLATLLEGDGAPLPELVGDAAAFEELFVREHPEAPMDASGHEPGADVPDGSTLNFPAGCFRFKLPADQRGQAPADLSIAGAGMDATLLVLSDDLGSRGDLQRLELRDCTVFTNGHYLFDHRQGAATVVLERVRVIGFDSGAGSSCCFSLDDGVALLVRDSIIAGGYGRSPASGKLFDQRNDALLARFENSSIERMNLKVSGIRSDATVVFASCDLLDIITSQPLAPQIEAHAGVQLIACRLEEISLESLHAPESNLQEGLVRDLNDLFPDWQTRLQ</sequence>
<accession>A0A518CUS7</accession>
<reference evidence="2 3" key="1">
    <citation type="submission" date="2019-02" db="EMBL/GenBank/DDBJ databases">
        <title>Deep-cultivation of Planctomycetes and their phenomic and genomic characterization uncovers novel biology.</title>
        <authorList>
            <person name="Wiegand S."/>
            <person name="Jogler M."/>
            <person name="Boedeker C."/>
            <person name="Pinto D."/>
            <person name="Vollmers J."/>
            <person name="Rivas-Marin E."/>
            <person name="Kohn T."/>
            <person name="Peeters S.H."/>
            <person name="Heuer A."/>
            <person name="Rast P."/>
            <person name="Oberbeckmann S."/>
            <person name="Bunk B."/>
            <person name="Jeske O."/>
            <person name="Meyerdierks A."/>
            <person name="Storesund J.E."/>
            <person name="Kallscheuer N."/>
            <person name="Luecker S."/>
            <person name="Lage O.M."/>
            <person name="Pohl T."/>
            <person name="Merkel B.J."/>
            <person name="Hornburger P."/>
            <person name="Mueller R.-W."/>
            <person name="Bruemmer F."/>
            <person name="Labrenz M."/>
            <person name="Spormann A.M."/>
            <person name="Op den Camp H."/>
            <person name="Overmann J."/>
            <person name="Amann R."/>
            <person name="Jetten M.S.M."/>
            <person name="Mascher T."/>
            <person name="Medema M.H."/>
            <person name="Devos D.P."/>
            <person name="Kaster A.-K."/>
            <person name="Ovreas L."/>
            <person name="Rohde M."/>
            <person name="Galperin M.Y."/>
            <person name="Jogler C."/>
        </authorList>
    </citation>
    <scope>NUCLEOTIDE SEQUENCE [LARGE SCALE GENOMIC DNA]</scope>
    <source>
        <strain evidence="2 3">Pla163</strain>
    </source>
</reference>
<feature type="region of interest" description="Disordered" evidence="1">
    <location>
        <begin position="55"/>
        <end position="78"/>
    </location>
</feature>
<dbReference type="Proteomes" id="UP000319342">
    <property type="component" value="Chromosome"/>
</dbReference>
<name>A0A518CUS7_9BACT</name>
<protein>
    <submittedName>
        <fullName evidence="2">Uncharacterized protein</fullName>
    </submittedName>
</protein>
<proteinExistence type="predicted"/>
<keyword evidence="3" id="KW-1185">Reference proteome</keyword>
<evidence type="ECO:0000313" key="3">
    <source>
        <dbReference type="Proteomes" id="UP000319342"/>
    </source>
</evidence>
<gene>
    <name evidence="2" type="ORF">Pla163_00670</name>
</gene>
<dbReference type="EMBL" id="CP036290">
    <property type="protein sequence ID" value="QDU82972.1"/>
    <property type="molecule type" value="Genomic_DNA"/>
</dbReference>
<dbReference type="RefSeq" id="WP_145181833.1">
    <property type="nucleotide sequence ID" value="NZ_CP036290.1"/>
</dbReference>